<proteinExistence type="inferred from homology"/>
<dbReference type="EMBL" id="WJQU01000002">
    <property type="protein sequence ID" value="KAJ6644206.1"/>
    <property type="molecule type" value="Genomic_DNA"/>
</dbReference>
<dbReference type="PANTHER" id="PTHR24279:SF120">
    <property type="entry name" value="CYTOCHROME P450"/>
    <property type="match status" value="1"/>
</dbReference>
<dbReference type="CDD" id="cd11054">
    <property type="entry name" value="CYP24A1-like"/>
    <property type="match status" value="1"/>
</dbReference>
<evidence type="ECO:0000256" key="4">
    <source>
        <dbReference type="ARBA" id="ARBA00022723"/>
    </source>
</evidence>
<name>A0A9Q0N5Z9_9DIPT</name>
<keyword evidence="4 8" id="KW-0479">Metal-binding</keyword>
<dbReference type="PANTHER" id="PTHR24279">
    <property type="entry name" value="CYTOCHROME P450"/>
    <property type="match status" value="1"/>
</dbReference>
<comment type="similarity">
    <text evidence="2">Belongs to the cytochrome P450 family.</text>
</comment>
<gene>
    <name evidence="10" type="primary">Cyp301a1</name>
    <name evidence="10" type="ORF">Bhyg_09173</name>
</gene>
<accession>A0A9Q0N5Z9</accession>
<keyword evidence="3 8" id="KW-0349">Heme</keyword>
<feature type="non-terminal residue" evidence="10">
    <location>
        <position position="755"/>
    </location>
</feature>
<keyword evidence="7" id="KW-0503">Monooxygenase</keyword>
<keyword evidence="11" id="KW-1185">Reference proteome</keyword>
<dbReference type="Proteomes" id="UP001151699">
    <property type="component" value="Chromosome B"/>
</dbReference>
<dbReference type="Gene3D" id="1.10.630.10">
    <property type="entry name" value="Cytochrome P450"/>
    <property type="match status" value="1"/>
</dbReference>
<evidence type="ECO:0000256" key="8">
    <source>
        <dbReference type="PIRSR" id="PIRSR602401-1"/>
    </source>
</evidence>
<dbReference type="GO" id="GO:0020037">
    <property type="term" value="F:heme binding"/>
    <property type="evidence" value="ECO:0007669"/>
    <property type="project" value="InterPro"/>
</dbReference>
<dbReference type="Gene3D" id="1.10.238.270">
    <property type="match status" value="1"/>
</dbReference>
<evidence type="ECO:0000256" key="3">
    <source>
        <dbReference type="ARBA" id="ARBA00022617"/>
    </source>
</evidence>
<dbReference type="InterPro" id="IPR050479">
    <property type="entry name" value="CYP11_CYP27_families"/>
</dbReference>
<sequence>NRIECYLNNMVAKLIPLSVLITIISAKMDTVCKMDAPMGVDPENCCKVPDMLDHPTLEKCALSVFDDDSSAMSSEIIHKRSGKEHGILKNNTVLTDVALKLLKEVINSDPEWMPIVANAIDTCKSMAANTSTNTTKEDTCNPQPAFYFGCFHTQLFKNCPTTKWASNDTGCNQLKQNAEKCPVLTAVQKCSMDFQLHATSNIPFRSFIQYNNSIQKVNMKSTSQYVRNITISLRSSTSVAAKENKCFYATCPHAVEANSHAALNEDVKPYSEVPGPKPLPILGNTWRLMPLIGQYQISDIARVSYILHERWGRIVRLGGLLGRPDLLFVYDADEIEKCYRNEGTTPFRPSMPCLVRYKGIVRKDFFGDLPGVVGVHGEQWREFRSRVQKPVLQLSTVRRYVQPLEEVTDYFIERCEQMLDKNMELPDDFDNEIHKWSLECIGRVALDTRLGCLDPNLDPNSEPQQIINAAKYALRNVATLELKFPIWRYIPTPLWTKYVNNMNYFVEICMKYIQSATEKMKSMTSEERAALGEPSLLQKVITSEKNEKIACIMALDLILVGIDTISMAVCSILYQLATRPKEQEKLYNELKKVFPNPDTPLSIQLLDQCHYLRAFIKEVFRMYSTVIGNGRTLQEDTVICGYNIPKGIQVVFPTIVTGTMEEYCTNANAFKPERWLKMNQGGSEEHIHPFASLPYGYGARMCLGRRFADLEMQILLAKLLRNYKLEYNYEPLEYAVTFMYAPDGKLKFKMSKRDD</sequence>
<feature type="binding site" description="axial binding residue" evidence="8">
    <location>
        <position position="702"/>
    </location>
    <ligand>
        <name>heme</name>
        <dbReference type="ChEBI" id="CHEBI:30413"/>
    </ligand>
    <ligandPart>
        <name>Fe</name>
        <dbReference type="ChEBI" id="CHEBI:18248"/>
    </ligandPart>
</feature>
<dbReference type="GO" id="GO:0005506">
    <property type="term" value="F:iron ion binding"/>
    <property type="evidence" value="ECO:0007669"/>
    <property type="project" value="InterPro"/>
</dbReference>
<dbReference type="InterPro" id="IPR054577">
    <property type="entry name" value="OBP47-like_dom"/>
</dbReference>
<evidence type="ECO:0000313" key="10">
    <source>
        <dbReference type="EMBL" id="KAJ6644206.1"/>
    </source>
</evidence>
<comment type="caution">
    <text evidence="10">The sequence shown here is derived from an EMBL/GenBank/DDBJ whole genome shotgun (WGS) entry which is preliminary data.</text>
</comment>
<dbReference type="GO" id="GO:0004497">
    <property type="term" value="F:monooxygenase activity"/>
    <property type="evidence" value="ECO:0007669"/>
    <property type="project" value="UniProtKB-KW"/>
</dbReference>
<dbReference type="PRINTS" id="PR00463">
    <property type="entry name" value="EP450I"/>
</dbReference>
<evidence type="ECO:0000256" key="5">
    <source>
        <dbReference type="ARBA" id="ARBA00023002"/>
    </source>
</evidence>
<evidence type="ECO:0000313" key="11">
    <source>
        <dbReference type="Proteomes" id="UP001151699"/>
    </source>
</evidence>
<dbReference type="Pfam" id="PF00067">
    <property type="entry name" value="p450"/>
    <property type="match status" value="1"/>
</dbReference>
<organism evidence="10 11">
    <name type="scientific">Pseudolycoriella hygida</name>
    <dbReference type="NCBI Taxonomy" id="35572"/>
    <lineage>
        <taxon>Eukaryota</taxon>
        <taxon>Metazoa</taxon>
        <taxon>Ecdysozoa</taxon>
        <taxon>Arthropoda</taxon>
        <taxon>Hexapoda</taxon>
        <taxon>Insecta</taxon>
        <taxon>Pterygota</taxon>
        <taxon>Neoptera</taxon>
        <taxon>Endopterygota</taxon>
        <taxon>Diptera</taxon>
        <taxon>Nematocera</taxon>
        <taxon>Sciaroidea</taxon>
        <taxon>Sciaridae</taxon>
        <taxon>Pseudolycoriella</taxon>
    </lineage>
</organism>
<evidence type="ECO:0000256" key="6">
    <source>
        <dbReference type="ARBA" id="ARBA00023004"/>
    </source>
</evidence>
<dbReference type="AlphaFoldDB" id="A0A9Q0N5Z9"/>
<keyword evidence="5" id="KW-0560">Oxidoreductase</keyword>
<reference evidence="10" key="1">
    <citation type="submission" date="2022-07" db="EMBL/GenBank/DDBJ databases">
        <authorList>
            <person name="Trinca V."/>
            <person name="Uliana J.V.C."/>
            <person name="Torres T.T."/>
            <person name="Ward R.J."/>
            <person name="Monesi N."/>
        </authorList>
    </citation>
    <scope>NUCLEOTIDE SEQUENCE</scope>
    <source>
        <strain evidence="10">HSMRA1968</strain>
        <tissue evidence="10">Whole embryos</tissue>
    </source>
</reference>
<keyword evidence="6 8" id="KW-0408">Iron</keyword>
<dbReference type="OrthoDB" id="3945418at2759"/>
<evidence type="ECO:0000256" key="7">
    <source>
        <dbReference type="ARBA" id="ARBA00023033"/>
    </source>
</evidence>
<dbReference type="SUPFAM" id="SSF48264">
    <property type="entry name" value="Cytochrome P450"/>
    <property type="match status" value="1"/>
</dbReference>
<dbReference type="InterPro" id="IPR002401">
    <property type="entry name" value="Cyt_P450_E_grp-I"/>
</dbReference>
<dbReference type="FunFam" id="1.10.630.10:FF:000006">
    <property type="entry name" value="Cytochrome P450 302a1, mitochondrial"/>
    <property type="match status" value="1"/>
</dbReference>
<evidence type="ECO:0000259" key="9">
    <source>
        <dbReference type="Pfam" id="PF22651"/>
    </source>
</evidence>
<protein>
    <submittedName>
        <fullName evidence="10">Cytochrome P450, mitochondrial</fullName>
    </submittedName>
</protein>
<feature type="domain" description="OBP47-like" evidence="9">
    <location>
        <begin position="95"/>
        <end position="176"/>
    </location>
</feature>
<dbReference type="InterPro" id="IPR001128">
    <property type="entry name" value="Cyt_P450"/>
</dbReference>
<dbReference type="PRINTS" id="PR00385">
    <property type="entry name" value="P450"/>
</dbReference>
<dbReference type="GO" id="GO:0016705">
    <property type="term" value="F:oxidoreductase activity, acting on paired donors, with incorporation or reduction of molecular oxygen"/>
    <property type="evidence" value="ECO:0007669"/>
    <property type="project" value="InterPro"/>
</dbReference>
<evidence type="ECO:0000256" key="1">
    <source>
        <dbReference type="ARBA" id="ARBA00001971"/>
    </source>
</evidence>
<dbReference type="InterPro" id="IPR036396">
    <property type="entry name" value="Cyt_P450_sf"/>
</dbReference>
<dbReference type="Pfam" id="PF22651">
    <property type="entry name" value="OBP47_like"/>
    <property type="match status" value="1"/>
</dbReference>
<evidence type="ECO:0000256" key="2">
    <source>
        <dbReference type="ARBA" id="ARBA00010617"/>
    </source>
</evidence>
<comment type="cofactor">
    <cofactor evidence="1 8">
        <name>heme</name>
        <dbReference type="ChEBI" id="CHEBI:30413"/>
    </cofactor>
</comment>